<sequence length="91" mass="10284">MLIFLDFATHWTLKQIGLTEKKGSVFENLRYVFLFAIFKNIMCAILILVDVDFLSQIFTFDSTDGAGSLRPFDISFDDVSIPTISSFSSES</sequence>
<dbReference type="AlphaFoldDB" id="A0A3M7RWR1"/>
<evidence type="ECO:0000313" key="2">
    <source>
        <dbReference type="EMBL" id="RNA28003.1"/>
    </source>
</evidence>
<dbReference type="Proteomes" id="UP000276133">
    <property type="component" value="Unassembled WGS sequence"/>
</dbReference>
<keyword evidence="1" id="KW-1133">Transmembrane helix</keyword>
<keyword evidence="3" id="KW-1185">Reference proteome</keyword>
<accession>A0A3M7RWR1</accession>
<protein>
    <submittedName>
        <fullName evidence="2">Uncharacterized protein</fullName>
    </submittedName>
</protein>
<reference evidence="2 3" key="1">
    <citation type="journal article" date="2018" name="Sci. Rep.">
        <title>Genomic signatures of local adaptation to the degree of environmental predictability in rotifers.</title>
        <authorList>
            <person name="Franch-Gras L."/>
            <person name="Hahn C."/>
            <person name="Garcia-Roger E.M."/>
            <person name="Carmona M.J."/>
            <person name="Serra M."/>
            <person name="Gomez A."/>
        </authorList>
    </citation>
    <scope>NUCLEOTIDE SEQUENCE [LARGE SCALE GENOMIC DNA]</scope>
    <source>
        <strain evidence="2">HYR1</strain>
    </source>
</reference>
<keyword evidence="1" id="KW-0812">Transmembrane</keyword>
<name>A0A3M7RWR1_BRAPC</name>
<evidence type="ECO:0000313" key="3">
    <source>
        <dbReference type="Proteomes" id="UP000276133"/>
    </source>
</evidence>
<feature type="transmembrane region" description="Helical" evidence="1">
    <location>
        <begin position="31"/>
        <end position="49"/>
    </location>
</feature>
<gene>
    <name evidence="2" type="ORF">BpHYR1_040059</name>
</gene>
<proteinExistence type="predicted"/>
<evidence type="ECO:0000256" key="1">
    <source>
        <dbReference type="SAM" id="Phobius"/>
    </source>
</evidence>
<keyword evidence="1" id="KW-0472">Membrane</keyword>
<dbReference type="EMBL" id="REGN01002451">
    <property type="protein sequence ID" value="RNA28003.1"/>
    <property type="molecule type" value="Genomic_DNA"/>
</dbReference>
<comment type="caution">
    <text evidence="2">The sequence shown here is derived from an EMBL/GenBank/DDBJ whole genome shotgun (WGS) entry which is preliminary data.</text>
</comment>
<organism evidence="2 3">
    <name type="scientific">Brachionus plicatilis</name>
    <name type="common">Marine rotifer</name>
    <name type="synonym">Brachionus muelleri</name>
    <dbReference type="NCBI Taxonomy" id="10195"/>
    <lineage>
        <taxon>Eukaryota</taxon>
        <taxon>Metazoa</taxon>
        <taxon>Spiralia</taxon>
        <taxon>Gnathifera</taxon>
        <taxon>Rotifera</taxon>
        <taxon>Eurotatoria</taxon>
        <taxon>Monogononta</taxon>
        <taxon>Pseudotrocha</taxon>
        <taxon>Ploima</taxon>
        <taxon>Brachionidae</taxon>
        <taxon>Brachionus</taxon>
    </lineage>
</organism>